<protein>
    <submittedName>
        <fullName evidence="2">Uncharacterized protein</fullName>
    </submittedName>
</protein>
<proteinExistence type="predicted"/>
<reference evidence="2 3" key="1">
    <citation type="submission" date="2015-08" db="EMBL/GenBank/DDBJ databases">
        <title>Investigation of the bacterial diversity of lava forest soil.</title>
        <authorList>
            <person name="Lee J.S."/>
        </authorList>
    </citation>
    <scope>NUCLEOTIDE SEQUENCE [LARGE SCALE GENOMIC DNA]</scope>
    <source>
        <strain evidence="2 3">GJW-30</strain>
    </source>
</reference>
<sequence>MFWISLLAKMAITATFVVSVSFMAQRVGPLIAGLVAALPISAGPAYVFLALDHDAAFISQSALTSMVTNVITAVFALTYAALAQKRGVVESYLSAILVWAVLGWLLQQVSWTVTLAFIATAAVYVPCIVLSRRYRAVPMPPSQRRWFDLPLRAAMVSALVFVLVMSSPYVGPVGSGMIAVFPIVLSSLIIILHPRVGPLPTASVIANTIPGLLGFAIALAFLHMTAEPLGVWLAMTIGCAICILWSYGAYALRQRGFQI</sequence>
<name>A0A0S3PP66_9BRAD</name>
<dbReference type="EMBL" id="AP014946">
    <property type="protein sequence ID" value="BAT57729.1"/>
    <property type="molecule type" value="Genomic_DNA"/>
</dbReference>
<dbReference type="OrthoDB" id="7275411at2"/>
<feature type="transmembrane region" description="Helical" evidence="1">
    <location>
        <begin position="176"/>
        <end position="192"/>
    </location>
</feature>
<feature type="transmembrane region" description="Helical" evidence="1">
    <location>
        <begin position="229"/>
        <end position="252"/>
    </location>
</feature>
<accession>A0A0S3PP66</accession>
<feature type="transmembrane region" description="Helical" evidence="1">
    <location>
        <begin position="151"/>
        <end position="170"/>
    </location>
</feature>
<feature type="transmembrane region" description="Helical" evidence="1">
    <location>
        <begin position="204"/>
        <end position="223"/>
    </location>
</feature>
<feature type="transmembrane region" description="Helical" evidence="1">
    <location>
        <begin position="57"/>
        <end position="82"/>
    </location>
</feature>
<feature type="transmembrane region" description="Helical" evidence="1">
    <location>
        <begin position="112"/>
        <end position="130"/>
    </location>
</feature>
<keyword evidence="1" id="KW-1133">Transmembrane helix</keyword>
<dbReference type="KEGG" id="vgo:GJW-30_1_00237"/>
<evidence type="ECO:0000313" key="3">
    <source>
        <dbReference type="Proteomes" id="UP000236884"/>
    </source>
</evidence>
<keyword evidence="1" id="KW-0472">Membrane</keyword>
<feature type="transmembrane region" description="Helical" evidence="1">
    <location>
        <begin position="89"/>
        <end position="106"/>
    </location>
</feature>
<feature type="transmembrane region" description="Helical" evidence="1">
    <location>
        <begin position="6"/>
        <end position="24"/>
    </location>
</feature>
<dbReference type="Proteomes" id="UP000236884">
    <property type="component" value="Chromosome"/>
</dbReference>
<gene>
    <name evidence="2" type="ORF">GJW-30_1_00237</name>
</gene>
<keyword evidence="3" id="KW-1185">Reference proteome</keyword>
<dbReference type="AlphaFoldDB" id="A0A0S3PP66"/>
<dbReference type="RefSeq" id="WP_096350694.1">
    <property type="nucleotide sequence ID" value="NZ_AP014946.1"/>
</dbReference>
<evidence type="ECO:0000256" key="1">
    <source>
        <dbReference type="SAM" id="Phobius"/>
    </source>
</evidence>
<keyword evidence="1" id="KW-0812">Transmembrane</keyword>
<evidence type="ECO:0000313" key="2">
    <source>
        <dbReference type="EMBL" id="BAT57729.1"/>
    </source>
</evidence>
<organism evidence="2 3">
    <name type="scientific">Variibacter gotjawalensis</name>
    <dbReference type="NCBI Taxonomy" id="1333996"/>
    <lineage>
        <taxon>Bacteria</taxon>
        <taxon>Pseudomonadati</taxon>
        <taxon>Pseudomonadota</taxon>
        <taxon>Alphaproteobacteria</taxon>
        <taxon>Hyphomicrobiales</taxon>
        <taxon>Nitrobacteraceae</taxon>
        <taxon>Variibacter</taxon>
    </lineage>
</organism>
<feature type="transmembrane region" description="Helical" evidence="1">
    <location>
        <begin position="31"/>
        <end position="51"/>
    </location>
</feature>